<dbReference type="RefSeq" id="WP_157175392.1">
    <property type="nucleotide sequence ID" value="NZ_BMJP01000001.1"/>
</dbReference>
<evidence type="ECO:0000313" key="1">
    <source>
        <dbReference type="EMBL" id="MBB5727570.1"/>
    </source>
</evidence>
<dbReference type="OrthoDB" id="5523615at2"/>
<organism evidence="1 2">
    <name type="scientific">Sphingomonas prati</name>
    <dbReference type="NCBI Taxonomy" id="1843237"/>
    <lineage>
        <taxon>Bacteria</taxon>
        <taxon>Pseudomonadati</taxon>
        <taxon>Pseudomonadota</taxon>
        <taxon>Alphaproteobacteria</taxon>
        <taxon>Sphingomonadales</taxon>
        <taxon>Sphingomonadaceae</taxon>
        <taxon>Sphingomonas</taxon>
    </lineage>
</organism>
<sequence>MTDTSPIIVTAPERSAPLEKASAWQKAESDNVIVYSDGDTKQLARVTRNLEKLHTLLARLYRSPGRAEEPAPLVVVLFGSSGAMRDLGLRTVDYGDGPYGRSFMSQRYYDPRPDGSILALSRADQIIEMNTNKARSADCEDFAHLGADCVGMKPVYHPSLVRSWEALLYGAYAQHLLLNYAPGAYPRWYMDGIGALFSTVVFRSDGSIDYGRPPPGGYGLVFRSYGLLDTANVLNGDYLHNASKRMTWTPYHAAFLTHYFVLADIKAEVRAQFAAYMAAVARGEPLAKAVEAFGTMTKLRYDVLSYIGRNKPYARTATGKAEPAPVITPLSEASAAALMARLVSTPAPRMDR</sequence>
<reference evidence="1 2" key="1">
    <citation type="submission" date="2020-08" db="EMBL/GenBank/DDBJ databases">
        <title>Genomic Encyclopedia of Type Strains, Phase IV (KMG-IV): sequencing the most valuable type-strain genomes for metagenomic binning, comparative biology and taxonomic classification.</title>
        <authorList>
            <person name="Goeker M."/>
        </authorList>
    </citation>
    <scope>NUCLEOTIDE SEQUENCE [LARGE SCALE GENOMIC DNA]</scope>
    <source>
        <strain evidence="1 2">DSM 103336</strain>
    </source>
</reference>
<proteinExistence type="predicted"/>
<evidence type="ECO:0000313" key="2">
    <source>
        <dbReference type="Proteomes" id="UP000546701"/>
    </source>
</evidence>
<accession>A0A7W9BPE6</accession>
<dbReference type="EMBL" id="JACIJR010000001">
    <property type="protein sequence ID" value="MBB5727570.1"/>
    <property type="molecule type" value="Genomic_DNA"/>
</dbReference>
<dbReference type="Proteomes" id="UP000546701">
    <property type="component" value="Unassembled WGS sequence"/>
</dbReference>
<keyword evidence="2" id="KW-1185">Reference proteome</keyword>
<dbReference type="AlphaFoldDB" id="A0A7W9BPE6"/>
<name>A0A7W9BPE6_9SPHN</name>
<comment type="caution">
    <text evidence="1">The sequence shown here is derived from an EMBL/GenBank/DDBJ whole genome shotgun (WGS) entry which is preliminary data.</text>
</comment>
<gene>
    <name evidence="1" type="ORF">FHS99_000026</name>
</gene>
<protein>
    <submittedName>
        <fullName evidence="1">Uncharacterized protein</fullName>
    </submittedName>
</protein>